<dbReference type="PANTHER" id="PTHR36453:SF1">
    <property type="entry name" value="RIGHT HANDED BETA HELIX DOMAIN-CONTAINING PROTEIN"/>
    <property type="match status" value="1"/>
</dbReference>
<dbReference type="InterPro" id="IPR039448">
    <property type="entry name" value="Beta_helix"/>
</dbReference>
<reference evidence="2 3" key="1">
    <citation type="submission" date="2016-10" db="EMBL/GenBank/DDBJ databases">
        <authorList>
            <person name="de Groot N.N."/>
        </authorList>
    </citation>
    <scope>NUCLEOTIDE SEQUENCE [LARGE SCALE GENOMIC DNA]</scope>
    <source>
        <strain evidence="2 3">ATCC 35022</strain>
    </source>
</reference>
<dbReference type="STRING" id="665467.SAMN02982931_02333"/>
<dbReference type="SMART" id="SM00710">
    <property type="entry name" value="PbH1"/>
    <property type="match status" value="9"/>
</dbReference>
<dbReference type="InterPro" id="IPR022444">
    <property type="entry name" value="Cofactor-bd_rpt"/>
</dbReference>
<evidence type="ECO:0000313" key="2">
    <source>
        <dbReference type="EMBL" id="SDB30728.1"/>
    </source>
</evidence>
<name>A0A1G6CCX1_9HYPH</name>
<proteinExistence type="predicted"/>
<dbReference type="InterPro" id="IPR012334">
    <property type="entry name" value="Pectin_lyas_fold"/>
</dbReference>
<feature type="domain" description="Right handed beta helix" evidence="1">
    <location>
        <begin position="212"/>
        <end position="373"/>
    </location>
</feature>
<keyword evidence="3" id="KW-1185">Reference proteome</keyword>
<protein>
    <submittedName>
        <fullName evidence="2">Twin-arg-translocated uncharacterized repeat-containing protein</fullName>
    </submittedName>
</protein>
<dbReference type="Proteomes" id="UP000199071">
    <property type="component" value="Unassembled WGS sequence"/>
</dbReference>
<dbReference type="NCBIfam" id="TIGR03807">
    <property type="entry name" value="RR_fam_repeat"/>
    <property type="match status" value="1"/>
</dbReference>
<dbReference type="OrthoDB" id="9788772at2"/>
<dbReference type="Gene3D" id="2.160.20.10">
    <property type="entry name" value="Single-stranded right-handed beta-helix, Pectin lyase-like"/>
    <property type="match status" value="1"/>
</dbReference>
<sequence length="449" mass="45775">MDRRSFLSGAVTVAALAPATAEATEPPALRGAIDGTARGLTPDLPNNQSRLFQALLQEAAAANRPLFLPPGRYVVSNIVLPSSTRLLGIAGATRLVFAGDGHMLTADKADLIVLDGVAIDGGGLPLADYVEGLVHLAGCPVVRIANCEITASTRSGMALDRCGGRVEGNTITQARQAGIRAIESTGLTVAGNDIVDCGNGGVLVWRWSAGEDGTIVSGNRIARIGAEDGGTGENGNGVNAFRAHGVIVSGNHISDCAFTAVRANAANNVQITGNTCLRSGEVAIFSEFGFSGALIANNIIERAANGISVANFDHGGRLAVVANNIVRDLVTEGPYPTDDQGFGVGISVEADVAVSGNVIDGAPRFGLVLGWGPYLRDVSATGNVIRDSSVGIAVSVVEGAGAAMISDNLISGADRGAIVGMRWSEPASGDLALSGAEDFPNVTVSRNRA</sequence>
<dbReference type="InterPro" id="IPR006626">
    <property type="entry name" value="PbH1"/>
</dbReference>
<dbReference type="EMBL" id="FMXQ01000004">
    <property type="protein sequence ID" value="SDB30728.1"/>
    <property type="molecule type" value="Genomic_DNA"/>
</dbReference>
<organism evidence="2 3">
    <name type="scientific">Bauldia litoralis</name>
    <dbReference type="NCBI Taxonomy" id="665467"/>
    <lineage>
        <taxon>Bacteria</taxon>
        <taxon>Pseudomonadati</taxon>
        <taxon>Pseudomonadota</taxon>
        <taxon>Alphaproteobacteria</taxon>
        <taxon>Hyphomicrobiales</taxon>
        <taxon>Kaistiaceae</taxon>
        <taxon>Bauldia</taxon>
    </lineage>
</organism>
<gene>
    <name evidence="2" type="ORF">SAMN02982931_02333</name>
</gene>
<evidence type="ECO:0000259" key="1">
    <source>
        <dbReference type="Pfam" id="PF13229"/>
    </source>
</evidence>
<dbReference type="RefSeq" id="WP_090876595.1">
    <property type="nucleotide sequence ID" value="NZ_FMXQ01000004.1"/>
</dbReference>
<dbReference type="NCBIfam" id="TIGR03808">
    <property type="entry name" value="RR_plus_rpt_1"/>
    <property type="match status" value="1"/>
</dbReference>
<dbReference type="SUPFAM" id="SSF51126">
    <property type="entry name" value="Pectin lyase-like"/>
    <property type="match status" value="1"/>
</dbReference>
<dbReference type="InterPro" id="IPR011050">
    <property type="entry name" value="Pectin_lyase_fold/virulence"/>
</dbReference>
<dbReference type="InterPro" id="IPR022388">
    <property type="entry name" value="CHP03808"/>
</dbReference>
<accession>A0A1G6CCX1</accession>
<dbReference type="AlphaFoldDB" id="A0A1G6CCX1"/>
<dbReference type="Pfam" id="PF13229">
    <property type="entry name" value="Beta_helix"/>
    <property type="match status" value="1"/>
</dbReference>
<dbReference type="PANTHER" id="PTHR36453">
    <property type="entry name" value="SECRETED PROTEIN-RELATED"/>
    <property type="match status" value="1"/>
</dbReference>
<evidence type="ECO:0000313" key="3">
    <source>
        <dbReference type="Proteomes" id="UP000199071"/>
    </source>
</evidence>